<dbReference type="AlphaFoldDB" id="A0AAE4QLM7"/>
<sequence>MIRFCIPLIALFVCFDCSTLSDREDRNDPFARMDSPAVYPDLTVLKDSLEIILKTKGKKGQVFYVSQILDSRFYLYWENEQAILILNPIQPPYRENYVTSIRFPNGSSRIELNSGTVFLENDVNGSTYVTTHHFVRKILGYCRRGIRIAL</sequence>
<dbReference type="Proteomes" id="UP000232122">
    <property type="component" value="Unassembled WGS sequence"/>
</dbReference>
<evidence type="ECO:0000313" key="2">
    <source>
        <dbReference type="Proteomes" id="UP000232122"/>
    </source>
</evidence>
<reference evidence="1 2" key="1">
    <citation type="journal article" date="2018" name="Microb. Genom.">
        <title>Deciphering the unexplored Leptospira diversity from soils uncovers genomic evolution to virulence.</title>
        <authorList>
            <person name="Thibeaux R."/>
            <person name="Iraola G."/>
            <person name="Ferres I."/>
            <person name="Bierque E."/>
            <person name="Girault D."/>
            <person name="Soupe-Gilbert M.E."/>
            <person name="Picardeau M."/>
            <person name="Goarant C."/>
        </authorList>
    </citation>
    <scope>NUCLEOTIDE SEQUENCE [LARGE SCALE GENOMIC DNA]</scope>
    <source>
        <strain evidence="1 2">ATI7-C-A5</strain>
    </source>
</reference>
<protein>
    <submittedName>
        <fullName evidence="1">Uncharacterized protein</fullName>
    </submittedName>
</protein>
<keyword evidence="2" id="KW-1185">Reference proteome</keyword>
<organism evidence="1 2">
    <name type="scientific">Leptospira ellisii</name>
    <dbReference type="NCBI Taxonomy" id="2023197"/>
    <lineage>
        <taxon>Bacteria</taxon>
        <taxon>Pseudomonadati</taxon>
        <taxon>Spirochaetota</taxon>
        <taxon>Spirochaetia</taxon>
        <taxon>Leptospirales</taxon>
        <taxon>Leptospiraceae</taxon>
        <taxon>Leptospira</taxon>
    </lineage>
</organism>
<dbReference type="RefSeq" id="WP_317572083.1">
    <property type="nucleotide sequence ID" value="NZ_NPEF02000003.1"/>
</dbReference>
<name>A0AAE4QLM7_9LEPT</name>
<dbReference type="EMBL" id="NPEF02000003">
    <property type="protein sequence ID" value="MDV6234825.1"/>
    <property type="molecule type" value="Genomic_DNA"/>
</dbReference>
<accession>A0AAE4QLM7</accession>
<evidence type="ECO:0000313" key="1">
    <source>
        <dbReference type="EMBL" id="MDV6234825.1"/>
    </source>
</evidence>
<proteinExistence type="predicted"/>
<comment type="caution">
    <text evidence="1">The sequence shown here is derived from an EMBL/GenBank/DDBJ whole genome shotgun (WGS) entry which is preliminary data.</text>
</comment>
<gene>
    <name evidence="1" type="ORF">CH379_004175</name>
</gene>